<sequence length="201" mass="22605">MKKILILLLIIIIGVTSYGRVVSSPAVRSVSRVRTSSSKPRISSFKASTPSRSNSATFKSTSSNKAKIISVKPILNNISTNTTKKNLSNFTSSQNKTSFSNLSNFENTSKNTVIYRENSNFWNNLFFYNMLFNKNKTTPATNIISKNEKLTSDQELIKALEEKLNRVKLEKTGTIELVRSLEKTIELLKNNLKNTKSNVIM</sequence>
<evidence type="ECO:0000313" key="2">
    <source>
        <dbReference type="EMBL" id="MBM6875117.1"/>
    </source>
</evidence>
<accession>A0ABS2G2M1</accession>
<dbReference type="EMBL" id="JACJLT010000037">
    <property type="protein sequence ID" value="MBM6875117.1"/>
    <property type="molecule type" value="Genomic_DNA"/>
</dbReference>
<gene>
    <name evidence="2" type="ORF">H6A04_05545</name>
</gene>
<dbReference type="RefSeq" id="WP_204716067.1">
    <property type="nucleotide sequence ID" value="NZ_JACJLT010000037.1"/>
</dbReference>
<evidence type="ECO:0000313" key="3">
    <source>
        <dbReference type="Proteomes" id="UP000728968"/>
    </source>
</evidence>
<keyword evidence="3" id="KW-1185">Reference proteome</keyword>
<proteinExistence type="predicted"/>
<protein>
    <submittedName>
        <fullName evidence="2">Uncharacterized protein</fullName>
    </submittedName>
</protein>
<comment type="caution">
    <text evidence="2">The sequence shown here is derived from an EMBL/GenBank/DDBJ whole genome shotgun (WGS) entry which is preliminary data.</text>
</comment>
<keyword evidence="1" id="KW-0175">Coiled coil</keyword>
<feature type="coiled-coil region" evidence="1">
    <location>
        <begin position="150"/>
        <end position="198"/>
    </location>
</feature>
<organism evidence="2 3">
    <name type="scientific">Fusobacterium mortiferum</name>
    <dbReference type="NCBI Taxonomy" id="850"/>
    <lineage>
        <taxon>Bacteria</taxon>
        <taxon>Fusobacteriati</taxon>
        <taxon>Fusobacteriota</taxon>
        <taxon>Fusobacteriia</taxon>
        <taxon>Fusobacteriales</taxon>
        <taxon>Fusobacteriaceae</taxon>
        <taxon>Fusobacterium</taxon>
    </lineage>
</organism>
<reference evidence="2 3" key="1">
    <citation type="journal article" date="2021" name="Sci. Rep.">
        <title>The distribution of antibiotic resistance genes in chicken gut microbiota commensals.</title>
        <authorList>
            <person name="Juricova H."/>
            <person name="Matiasovicova J."/>
            <person name="Kubasova T."/>
            <person name="Cejkova D."/>
            <person name="Rychlik I."/>
        </authorList>
    </citation>
    <scope>NUCLEOTIDE SEQUENCE [LARGE SCALE GENOMIC DNA]</scope>
    <source>
        <strain evidence="2 3">An425</strain>
    </source>
</reference>
<name>A0ABS2G2M1_FUSMR</name>
<dbReference type="Proteomes" id="UP000728968">
    <property type="component" value="Unassembled WGS sequence"/>
</dbReference>
<evidence type="ECO:0000256" key="1">
    <source>
        <dbReference type="SAM" id="Coils"/>
    </source>
</evidence>